<sequence>MLGEPSRLSNRLNSPATQPITEEIQSSSTMQKIEQLINKVVSQPSSSESAPDNFPHIPGVSGHPDTDAGHDLAAHNKLGYRALDRSDSEGLQDETSNGFDYLTERSGQRIHAAESSSGSDDLHSEMSQILRDKLITSANGKKFLPLDQLEAIVTESAVQSLLDKVFSTESPSAHDICFHQESQDGNNRTQNTSRRKIFATLVLISRVKLIRDFIKEDINDTHLPLEQRKIGSETFLVARGVTSKPHSEYALRQGRGRWTCNDIALFCDQQWAISVPYFAKAEDSGEKVHFYSLSSHDILPFVKPGTDDRGDEASLNQGFFSTVRRVKIHKAHHNFPVAMNNHNGADFAVKKLTRSPNPSAGNHKHYFELEVEALKKFCQRNERYIIKLLATYEIDGQYHLLFPVADGNLMDLWKTSLNTGPPTGIPRASLWLAQECLGIAQALGKIHQFTFSPPRGASLEPSEIRRHGIHGDIKPQNVLWFRKLPGHLQDCDNHSTASLNPEIPDLGFLQLSDFGTVYFHRDSSIVENEILVKNNSYRAPESDLQGRNGSPALDIWAFGCLYLDLITWFLCGFDAVDQEFPVRRTEDEPEPGEEGIPQQDTFFICKRHWFRRKDVQVVKPNVIEWIERLHKHPKCSQFFHEFLNLIEAHMLVVAPKDRAKCTEVVGELQRLKANCDENSAYYENGKPRRSVSLPFPSPRQFDPAMLGNREAQSSDVTTEDEWKRLFEDVCQEKDVPVTCTPVTSVILGSRSIKPLEKLGYLPFSRPIFEDILKRFFVHDSVARTIFRNYTGTFSRTHLQYESVPEAAIVYTCRSSAHWENDLALSATYFPDTGSIFAVFYGCNDHSAGKTIMTRIANRIAKSSEDGFCHPMLLVGVFAEIERARMRELVLNAKVALQDVIDEVQINGYKSISRSTSPAHPWLNVYEIRNGLDFWAKLLIDMISHIDELDQGQYYCSSRGERFCKTGRRIKDRLREIHLEYGGLIKDCDMIIDGMTLATNLALARDNMNDGKQMKSIALVTMIFLPATFVATFFSMTLIKLGPGYIWLYPSVTIPLTVVVLSAYWVIVVQPWREKRSELLHLNGNDGRMRGTGYCCWV</sequence>
<proteinExistence type="predicted"/>
<comment type="caution">
    <text evidence="1">The sequence shown here is derived from an EMBL/GenBank/DDBJ whole genome shotgun (WGS) entry which is preliminary data.</text>
</comment>
<evidence type="ECO:0000313" key="2">
    <source>
        <dbReference type="Proteomes" id="UP001153332"/>
    </source>
</evidence>
<name>A0ACC2JXL6_9PEZI</name>
<protein>
    <submittedName>
        <fullName evidence="1">Uncharacterized protein</fullName>
    </submittedName>
</protein>
<reference evidence="1" key="1">
    <citation type="submission" date="2022-12" db="EMBL/GenBank/DDBJ databases">
        <title>Genome Sequence of Lasiodiplodia mahajangana.</title>
        <authorList>
            <person name="Buettner E."/>
        </authorList>
    </citation>
    <scope>NUCLEOTIDE SEQUENCE</scope>
    <source>
        <strain evidence="1">VT137</strain>
    </source>
</reference>
<evidence type="ECO:0000313" key="1">
    <source>
        <dbReference type="EMBL" id="KAJ8132077.1"/>
    </source>
</evidence>
<dbReference type="EMBL" id="JAPUUL010000184">
    <property type="protein sequence ID" value="KAJ8132077.1"/>
    <property type="molecule type" value="Genomic_DNA"/>
</dbReference>
<organism evidence="1 2">
    <name type="scientific">Lasiodiplodia mahajangana</name>
    <dbReference type="NCBI Taxonomy" id="1108764"/>
    <lineage>
        <taxon>Eukaryota</taxon>
        <taxon>Fungi</taxon>
        <taxon>Dikarya</taxon>
        <taxon>Ascomycota</taxon>
        <taxon>Pezizomycotina</taxon>
        <taxon>Dothideomycetes</taxon>
        <taxon>Dothideomycetes incertae sedis</taxon>
        <taxon>Botryosphaeriales</taxon>
        <taxon>Botryosphaeriaceae</taxon>
        <taxon>Lasiodiplodia</taxon>
    </lineage>
</organism>
<dbReference type="Proteomes" id="UP001153332">
    <property type="component" value="Unassembled WGS sequence"/>
</dbReference>
<gene>
    <name evidence="1" type="ORF">O1611_g1547</name>
</gene>
<accession>A0ACC2JXL6</accession>
<keyword evidence="2" id="KW-1185">Reference proteome</keyword>